<protein>
    <recommendedName>
        <fullName evidence="12">Phosphoglucomutase</fullName>
        <ecNumber evidence="6">5.4.2.2</ecNumber>
    </recommendedName>
    <alternativeName>
        <fullName evidence="14">Alpha-phosphoglucomutase</fullName>
    </alternativeName>
    <alternativeName>
        <fullName evidence="13">Glucose phosphomutase</fullName>
    </alternativeName>
</protein>
<feature type="domain" description="Alpha-D-phosphohexomutase alpha/beta/alpha" evidence="18">
    <location>
        <begin position="210"/>
        <end position="312"/>
    </location>
</feature>
<dbReference type="PANTHER" id="PTHR45745">
    <property type="entry name" value="PHOSPHOMANNOMUTASE 45A"/>
    <property type="match status" value="1"/>
</dbReference>
<comment type="similarity">
    <text evidence="5 15">Belongs to the phosphohexose mutase family.</text>
</comment>
<reference evidence="20 21" key="1">
    <citation type="submission" date="2018-12" db="EMBL/GenBank/DDBJ databases">
        <title>Comparitive functional genomics of dry heat resistant strains isolated from the viking spacecraft.</title>
        <authorList>
            <person name="Seuylemezian A."/>
            <person name="Vaishampayan P."/>
        </authorList>
    </citation>
    <scope>NUCLEOTIDE SEQUENCE [LARGE SCALE GENOMIC DNA]</scope>
    <source>
        <strain evidence="20 21">M6-11</strain>
    </source>
</reference>
<dbReference type="EC" id="5.4.2.2" evidence="6"/>
<comment type="cofactor">
    <cofactor evidence="2">
        <name>Mg(2+)</name>
        <dbReference type="ChEBI" id="CHEBI:18420"/>
    </cofactor>
</comment>
<feature type="domain" description="Alpha-D-phosphohexomutase alpha/beta/alpha" evidence="17">
    <location>
        <begin position="43"/>
        <end position="180"/>
    </location>
</feature>
<organism evidence="20 21">
    <name type="scientific">Bhargavaea beijingensis</name>
    <dbReference type="NCBI Taxonomy" id="426756"/>
    <lineage>
        <taxon>Bacteria</taxon>
        <taxon>Bacillati</taxon>
        <taxon>Bacillota</taxon>
        <taxon>Bacilli</taxon>
        <taxon>Bacillales</taxon>
        <taxon>Caryophanaceae</taxon>
        <taxon>Bhargavaea</taxon>
    </lineage>
</organism>
<name>A0ABX9ZDR1_9BACL</name>
<evidence type="ECO:0000256" key="12">
    <source>
        <dbReference type="ARBA" id="ARBA00039995"/>
    </source>
</evidence>
<keyword evidence="7" id="KW-0313">Glucose metabolism</keyword>
<keyword evidence="9 15" id="KW-0479">Metal-binding</keyword>
<comment type="pathway">
    <text evidence="3">Glycolipid metabolism; diglucosyl-diacylglycerol biosynthesis.</text>
</comment>
<evidence type="ECO:0000313" key="20">
    <source>
        <dbReference type="EMBL" id="RSK33692.1"/>
    </source>
</evidence>
<dbReference type="Pfam" id="PF02878">
    <property type="entry name" value="PGM_PMM_I"/>
    <property type="match status" value="1"/>
</dbReference>
<dbReference type="SUPFAM" id="SSF55957">
    <property type="entry name" value="Phosphoglucomutase, C-terminal domain"/>
    <property type="match status" value="1"/>
</dbReference>
<evidence type="ECO:0000256" key="6">
    <source>
        <dbReference type="ARBA" id="ARBA00012728"/>
    </source>
</evidence>
<evidence type="ECO:0000256" key="11">
    <source>
        <dbReference type="ARBA" id="ARBA00023235"/>
    </source>
</evidence>
<accession>A0ABX9ZDR1</accession>
<keyword evidence="8" id="KW-0597">Phosphoprotein</keyword>
<evidence type="ECO:0000256" key="3">
    <source>
        <dbReference type="ARBA" id="ARBA00005164"/>
    </source>
</evidence>
<dbReference type="Proteomes" id="UP000272481">
    <property type="component" value="Unassembled WGS sequence"/>
</dbReference>
<comment type="pathway">
    <text evidence="4">Lipid metabolism.</text>
</comment>
<keyword evidence="21" id="KW-1185">Reference proteome</keyword>
<gene>
    <name evidence="20" type="ORF">EJA12_05980</name>
</gene>
<evidence type="ECO:0000259" key="17">
    <source>
        <dbReference type="Pfam" id="PF02878"/>
    </source>
</evidence>
<dbReference type="InterPro" id="IPR016055">
    <property type="entry name" value="A-D-PHexomutase_a/b/a-I/II/III"/>
</dbReference>
<evidence type="ECO:0000259" key="18">
    <source>
        <dbReference type="Pfam" id="PF02879"/>
    </source>
</evidence>
<feature type="domain" description="Alpha-D-phosphohexomutase alpha/beta/alpha" evidence="19">
    <location>
        <begin position="323"/>
        <end position="450"/>
    </location>
</feature>
<evidence type="ECO:0000313" key="21">
    <source>
        <dbReference type="Proteomes" id="UP000272481"/>
    </source>
</evidence>
<dbReference type="InterPro" id="IPR036900">
    <property type="entry name" value="A-D-PHexomutase_C_sf"/>
</dbReference>
<evidence type="ECO:0000256" key="9">
    <source>
        <dbReference type="ARBA" id="ARBA00022723"/>
    </source>
</evidence>
<evidence type="ECO:0000256" key="13">
    <source>
        <dbReference type="ARBA" id="ARBA00041398"/>
    </source>
</evidence>
<dbReference type="InterPro" id="IPR005841">
    <property type="entry name" value="Alpha-D-phosphohexomutase_SF"/>
</dbReference>
<keyword evidence="11" id="KW-0413">Isomerase</keyword>
<comment type="caution">
    <text evidence="20">The sequence shown here is derived from an EMBL/GenBank/DDBJ whole genome shotgun (WGS) entry which is preliminary data.</text>
</comment>
<dbReference type="SUPFAM" id="SSF53738">
    <property type="entry name" value="Phosphoglucomutase, first 3 domains"/>
    <property type="match status" value="3"/>
</dbReference>
<dbReference type="InterPro" id="IPR005844">
    <property type="entry name" value="A-D-PHexomutase_a/b/a-I"/>
</dbReference>
<evidence type="ECO:0000256" key="14">
    <source>
        <dbReference type="ARBA" id="ARBA00041467"/>
    </source>
</evidence>
<dbReference type="RefSeq" id="WP_125903782.1">
    <property type="nucleotide sequence ID" value="NZ_RWGW01000008.1"/>
</dbReference>
<evidence type="ECO:0000256" key="5">
    <source>
        <dbReference type="ARBA" id="ARBA00010231"/>
    </source>
</evidence>
<comment type="catalytic activity">
    <reaction evidence="1">
        <text>alpha-D-glucose 1-phosphate = alpha-D-glucose 6-phosphate</text>
        <dbReference type="Rhea" id="RHEA:23536"/>
        <dbReference type="ChEBI" id="CHEBI:58225"/>
        <dbReference type="ChEBI" id="CHEBI:58601"/>
        <dbReference type="EC" id="5.4.2.2"/>
    </reaction>
</comment>
<dbReference type="InterPro" id="IPR005845">
    <property type="entry name" value="A-D-PHexomutase_a/b/a-II"/>
</dbReference>
<evidence type="ECO:0000259" key="16">
    <source>
        <dbReference type="Pfam" id="PF00408"/>
    </source>
</evidence>
<evidence type="ECO:0000256" key="2">
    <source>
        <dbReference type="ARBA" id="ARBA00001946"/>
    </source>
</evidence>
<evidence type="ECO:0000256" key="7">
    <source>
        <dbReference type="ARBA" id="ARBA00022526"/>
    </source>
</evidence>
<dbReference type="Pfam" id="PF00408">
    <property type="entry name" value="PGM_PMM_IV"/>
    <property type="match status" value="1"/>
</dbReference>
<sequence length="573" mass="64590">MHWRERYKEWLQQLPENDNLRVQLSDIQQDGHHLEDCFYKDLEFGTGGMRGIIGPGTNRMNIYTVRKLAAGLADYIKIQGNDAMNRGVAISYDSRHLSREFAEEVAKVLGYQGIKSYLFDSLHPTPLLSFAVRHIGAFAGIMITASHNPPEYNGLKVYGEDGAQLPPSAAEVIVSYMEQAGSELQIGTRPLEELEVNNLLEWIGEEVDQAYLDRLKEIQLRFEVNKSNLSIVFTGLHGTGTAIAEKAFNALGYPNIIYVEEQAVPDPQFTTVTSPNPEEKEAFNLAVKYGKKYSADLLLATDPDADRLGVAVKKQNEEYQLLTGNQIGAILIHYILEQRKLAGTLPENGVILKTIVTTDLARSIAERYGIETKDTLTGFKFIAENIQSYNTTNEKKFLFGYEESYGFLVSDFVRDKDAIQAAVLVAEAAAYYRQQQQSLLEILGNLFDQYGYHKEITKSIKLEGKDGAEKINQIMDEFRQNTPKTLGLLKVKRFEDYRSGEAKNLLTREHSTLSLPTSDVLKYILEDGSWVCIRPSGTEPKIKFYIGVKDESKESTEEKVTHLEKDILNRAII</sequence>
<dbReference type="CDD" id="cd05799">
    <property type="entry name" value="PGM2"/>
    <property type="match status" value="1"/>
</dbReference>
<dbReference type="PANTHER" id="PTHR45745:SF1">
    <property type="entry name" value="PHOSPHOGLUCOMUTASE 2B-RELATED"/>
    <property type="match status" value="1"/>
</dbReference>
<feature type="domain" description="Alpha-D-phosphohexomutase C-terminal" evidence="16">
    <location>
        <begin position="504"/>
        <end position="553"/>
    </location>
</feature>
<dbReference type="Gene3D" id="3.40.120.10">
    <property type="entry name" value="Alpha-D-Glucose-1,6-Bisphosphate, subunit A, domain 3"/>
    <property type="match status" value="3"/>
</dbReference>
<evidence type="ECO:0000256" key="8">
    <source>
        <dbReference type="ARBA" id="ARBA00022553"/>
    </source>
</evidence>
<proteinExistence type="inferred from homology"/>
<dbReference type="InterPro" id="IPR016066">
    <property type="entry name" value="A-D-PHexomutase_CS"/>
</dbReference>
<evidence type="ECO:0000256" key="4">
    <source>
        <dbReference type="ARBA" id="ARBA00005189"/>
    </source>
</evidence>
<evidence type="ECO:0000256" key="15">
    <source>
        <dbReference type="RuleBase" id="RU004326"/>
    </source>
</evidence>
<dbReference type="PRINTS" id="PR00509">
    <property type="entry name" value="PGMPMM"/>
</dbReference>
<evidence type="ECO:0000256" key="1">
    <source>
        <dbReference type="ARBA" id="ARBA00000443"/>
    </source>
</evidence>
<dbReference type="EMBL" id="RWGW01000008">
    <property type="protein sequence ID" value="RSK33692.1"/>
    <property type="molecule type" value="Genomic_DNA"/>
</dbReference>
<dbReference type="Gene3D" id="3.30.310.50">
    <property type="entry name" value="Alpha-D-phosphohexomutase, C-terminal domain"/>
    <property type="match status" value="1"/>
</dbReference>
<dbReference type="Pfam" id="PF02880">
    <property type="entry name" value="PGM_PMM_III"/>
    <property type="match status" value="1"/>
</dbReference>
<keyword evidence="7" id="KW-0119">Carbohydrate metabolism</keyword>
<dbReference type="InterPro" id="IPR005846">
    <property type="entry name" value="A-D-PHexomutase_a/b/a-III"/>
</dbReference>
<evidence type="ECO:0000259" key="19">
    <source>
        <dbReference type="Pfam" id="PF02880"/>
    </source>
</evidence>
<evidence type="ECO:0000256" key="10">
    <source>
        <dbReference type="ARBA" id="ARBA00022842"/>
    </source>
</evidence>
<keyword evidence="10 15" id="KW-0460">Magnesium</keyword>
<dbReference type="Pfam" id="PF02879">
    <property type="entry name" value="PGM_PMM_II"/>
    <property type="match status" value="1"/>
</dbReference>
<dbReference type="PROSITE" id="PS00710">
    <property type="entry name" value="PGM_PMM"/>
    <property type="match status" value="1"/>
</dbReference>
<dbReference type="InterPro" id="IPR005843">
    <property type="entry name" value="A-D-PHexomutase_C"/>
</dbReference>